<dbReference type="EMBL" id="KB299712">
    <property type="protein sequence ID" value="ELU07646.1"/>
    <property type="molecule type" value="Genomic_DNA"/>
</dbReference>
<dbReference type="GO" id="GO:0072669">
    <property type="term" value="C:tRNA-splicing ligase complex"/>
    <property type="evidence" value="ECO:0007669"/>
    <property type="project" value="TreeGrafter"/>
</dbReference>
<dbReference type="PANTHER" id="PTHR31353">
    <property type="entry name" value="FAM98"/>
    <property type="match status" value="1"/>
</dbReference>
<dbReference type="AlphaFoldDB" id="R7UWA4"/>
<dbReference type="FunCoup" id="R7UWA4">
    <property type="interactions" value="1268"/>
</dbReference>
<accession>R7UWA4</accession>
<reference evidence="4" key="3">
    <citation type="submission" date="2015-06" db="UniProtKB">
        <authorList>
            <consortium name="EnsemblMetazoa"/>
        </authorList>
    </citation>
    <scope>IDENTIFICATION</scope>
</reference>
<dbReference type="Proteomes" id="UP000014760">
    <property type="component" value="Unassembled WGS sequence"/>
</dbReference>
<dbReference type="OMA" id="DNMEFFL"/>
<feature type="compositionally biased region" description="Gly residues" evidence="2">
    <location>
        <begin position="328"/>
        <end position="393"/>
    </location>
</feature>
<comment type="similarity">
    <text evidence="1">Belongs to the FAM98 family.</text>
</comment>
<dbReference type="OrthoDB" id="512356at2759"/>
<dbReference type="PANTHER" id="PTHR31353:SF1">
    <property type="entry name" value="PROTEIN FAM98B"/>
    <property type="match status" value="1"/>
</dbReference>
<protein>
    <recommendedName>
        <fullName evidence="6">Protein FAM98A</fullName>
    </recommendedName>
</protein>
<evidence type="ECO:0000256" key="2">
    <source>
        <dbReference type="SAM" id="MobiDB-lite"/>
    </source>
</evidence>
<evidence type="ECO:0000313" key="4">
    <source>
        <dbReference type="EnsemblMetazoa" id="CapteP135371"/>
    </source>
</evidence>
<evidence type="ECO:0000256" key="1">
    <source>
        <dbReference type="ARBA" id="ARBA00007218"/>
    </source>
</evidence>
<reference evidence="3 5" key="2">
    <citation type="journal article" date="2013" name="Nature">
        <title>Insights into bilaterian evolution from three spiralian genomes.</title>
        <authorList>
            <person name="Simakov O."/>
            <person name="Marletaz F."/>
            <person name="Cho S.J."/>
            <person name="Edsinger-Gonzales E."/>
            <person name="Havlak P."/>
            <person name="Hellsten U."/>
            <person name="Kuo D.H."/>
            <person name="Larsson T."/>
            <person name="Lv J."/>
            <person name="Arendt D."/>
            <person name="Savage R."/>
            <person name="Osoegawa K."/>
            <person name="de Jong P."/>
            <person name="Grimwood J."/>
            <person name="Chapman J.A."/>
            <person name="Shapiro H."/>
            <person name="Aerts A."/>
            <person name="Otillar R.P."/>
            <person name="Terry A.Y."/>
            <person name="Boore J.L."/>
            <person name="Grigoriev I.V."/>
            <person name="Lindberg D.R."/>
            <person name="Seaver E.C."/>
            <person name="Weisblat D.A."/>
            <person name="Putnam N.H."/>
            <person name="Rokhsar D.S."/>
        </authorList>
    </citation>
    <scope>NUCLEOTIDE SEQUENCE</scope>
    <source>
        <strain evidence="3 5">I ESC-2004</strain>
    </source>
</reference>
<dbReference type="EnsemblMetazoa" id="CapteT135371">
    <property type="protein sequence ID" value="CapteP135371"/>
    <property type="gene ID" value="CapteG135371"/>
</dbReference>
<gene>
    <name evidence="3" type="ORF">CAPTEDRAFT_135371</name>
</gene>
<dbReference type="STRING" id="283909.R7UWA4"/>
<dbReference type="EMBL" id="AMQN01006998">
    <property type="status" value="NOT_ANNOTATED_CDS"/>
    <property type="molecule type" value="Genomic_DNA"/>
</dbReference>
<dbReference type="InterPro" id="IPR018797">
    <property type="entry name" value="FAM98"/>
</dbReference>
<dbReference type="Pfam" id="PF10239">
    <property type="entry name" value="DUF2465"/>
    <property type="match status" value="1"/>
</dbReference>
<feature type="region of interest" description="Disordered" evidence="2">
    <location>
        <begin position="298"/>
        <end position="406"/>
    </location>
</feature>
<evidence type="ECO:0000313" key="3">
    <source>
        <dbReference type="EMBL" id="ELU07646.1"/>
    </source>
</evidence>
<proteinExistence type="inferred from homology"/>
<organism evidence="3">
    <name type="scientific">Capitella teleta</name>
    <name type="common">Polychaete worm</name>
    <dbReference type="NCBI Taxonomy" id="283909"/>
    <lineage>
        <taxon>Eukaryota</taxon>
        <taxon>Metazoa</taxon>
        <taxon>Spiralia</taxon>
        <taxon>Lophotrochozoa</taxon>
        <taxon>Annelida</taxon>
        <taxon>Polychaeta</taxon>
        <taxon>Sedentaria</taxon>
        <taxon>Scolecida</taxon>
        <taxon>Capitellidae</taxon>
        <taxon>Capitella</taxon>
    </lineage>
</organism>
<dbReference type="HOGENOM" id="CLU_038408_1_0_1"/>
<evidence type="ECO:0008006" key="6">
    <source>
        <dbReference type="Google" id="ProtNLM"/>
    </source>
</evidence>
<name>R7UWA4_CAPTE</name>
<sequence>MQSDILDAIEDLGYYGPITDEAVFEKALELGPSSPDFTKFVEWLTTELAMLVGLDDHVNAATSAEDAETFLMELSGFLREYGCPYSCLTEGAINERLVPKENKLCLLDFLTTELEANRMIVCNKPQAALQPSDEDHLGTQMKLMLIALGFPKPPDGISSFQLFTKLEGKIKQLIMQVQSAHMSKPLLKARLSDKQWENVNFINQALEQEYKCRREMLLKRLDVTIQSFRWSDKVKNQDDKVAAVYQPIRRNLKSKCNIGIPHLIAAREDLLNIQKTSSGTARQKTECAINKVLIGRVPDRGGRAHEHDVPPPEMPSFQKRQAPMQQRPGGGQGGGGGGYNQGGGGGGYNQGGGGGGYNQGGGGGGYNQGGGGGGGGYNQGGGGGDRGYNQRGRGGQRGRGRGRGGY</sequence>
<keyword evidence="5" id="KW-1185">Reference proteome</keyword>
<reference evidence="5" key="1">
    <citation type="submission" date="2012-12" db="EMBL/GenBank/DDBJ databases">
        <authorList>
            <person name="Hellsten U."/>
            <person name="Grimwood J."/>
            <person name="Chapman J.A."/>
            <person name="Shapiro H."/>
            <person name="Aerts A."/>
            <person name="Otillar R.P."/>
            <person name="Terry A.Y."/>
            <person name="Boore J.L."/>
            <person name="Simakov O."/>
            <person name="Marletaz F."/>
            <person name="Cho S.-J."/>
            <person name="Edsinger-Gonzales E."/>
            <person name="Havlak P."/>
            <person name="Kuo D.-H."/>
            <person name="Larsson T."/>
            <person name="Lv J."/>
            <person name="Arendt D."/>
            <person name="Savage R."/>
            <person name="Osoegawa K."/>
            <person name="de Jong P."/>
            <person name="Lindberg D.R."/>
            <person name="Seaver E.C."/>
            <person name="Weisblat D.A."/>
            <person name="Putnam N.H."/>
            <person name="Grigoriev I.V."/>
            <person name="Rokhsar D.S."/>
        </authorList>
    </citation>
    <scope>NUCLEOTIDE SEQUENCE</scope>
    <source>
        <strain evidence="5">I ESC-2004</strain>
    </source>
</reference>
<feature type="compositionally biased region" description="Basic residues" evidence="2">
    <location>
        <begin position="394"/>
        <end position="406"/>
    </location>
</feature>
<feature type="compositionally biased region" description="Basic and acidic residues" evidence="2">
    <location>
        <begin position="298"/>
        <end position="310"/>
    </location>
</feature>
<evidence type="ECO:0000313" key="5">
    <source>
        <dbReference type="Proteomes" id="UP000014760"/>
    </source>
</evidence>